<dbReference type="Proteomes" id="UP000001192">
    <property type="component" value="Chromosome 1"/>
</dbReference>
<sequence length="441" mass="44604">MTHAPTYAVRLAQHILMALIVLAVPLALEGCGGGNSSDTSSSAGTSSPTTPASPAASGTPTASAPVADSATAATVPQSTTPNVHAITVASTPTQTRNLLTTSVTICAPASTNCVTIDNVQVDTGSQGLRVLASQLPASVALPAVSAATPAGTTNTISAECSVFGTGFTWGAVRTADVRMAGQLAAGISIQVIGDLTTPTVPSDCAASGLPMMTPSALRVNGILGIGLFSADCGGACTASAVPRWYYACDITGGCTSTTQPLGQQVTNPVSRFALDNNGVVIDLPAVGPNGAATVNGSMIFGIGTQANNMLGNATVLKANSITGYVTTALDGQLNSQSFIDSGSNGLFFPSTTLTRCGFWWCPTSTQMLTATLTGTDGASASRAFSIANAQTLFATQNYAFDNLGGPSSAFDWGLPFFFGRRVYTAIESRQTSAGRGPYYAF</sequence>
<dbReference type="HOGENOM" id="CLU_036877_1_0_4"/>
<proteinExistence type="predicted"/>
<dbReference type="EMBL" id="CP001043">
    <property type="protein sequence ID" value="ACC70707.1"/>
    <property type="molecule type" value="Genomic_DNA"/>
</dbReference>
<dbReference type="RefSeq" id="WP_012400919.1">
    <property type="nucleotide sequence ID" value="NC_010622.1"/>
</dbReference>
<accession>B2JJG4</accession>
<organism evidence="2 3">
    <name type="scientific">Paraburkholderia phymatum (strain DSM 17167 / CIP 108236 / LMG 21445 / STM815)</name>
    <name type="common">Burkholderia phymatum</name>
    <dbReference type="NCBI Taxonomy" id="391038"/>
    <lineage>
        <taxon>Bacteria</taxon>
        <taxon>Pseudomonadati</taxon>
        <taxon>Pseudomonadota</taxon>
        <taxon>Betaproteobacteria</taxon>
        <taxon>Burkholderiales</taxon>
        <taxon>Burkholderiaceae</taxon>
        <taxon>Paraburkholderia</taxon>
    </lineage>
</organism>
<evidence type="ECO:0000313" key="2">
    <source>
        <dbReference type="EMBL" id="ACC70707.1"/>
    </source>
</evidence>
<gene>
    <name evidence="2" type="ordered locus">Bphy_1525</name>
</gene>
<dbReference type="AlphaFoldDB" id="B2JJG4"/>
<keyword evidence="3" id="KW-1185">Reference proteome</keyword>
<reference evidence="3" key="1">
    <citation type="journal article" date="2014" name="Stand. Genomic Sci.">
        <title>Complete genome sequence of Burkholderia phymatum STM815(T), a broad host range and efficient nitrogen-fixing symbiont of Mimosa species.</title>
        <authorList>
            <person name="Moulin L."/>
            <person name="Klonowska A."/>
            <person name="Caroline B."/>
            <person name="Booth K."/>
            <person name="Vriezen J.A."/>
            <person name="Melkonian R."/>
            <person name="James E.K."/>
            <person name="Young J.P."/>
            <person name="Bena G."/>
            <person name="Hauser L."/>
            <person name="Land M."/>
            <person name="Kyrpides N."/>
            <person name="Bruce D."/>
            <person name="Chain P."/>
            <person name="Copeland A."/>
            <person name="Pitluck S."/>
            <person name="Woyke T."/>
            <person name="Lizotte-Waniewski M."/>
            <person name="Bristow J."/>
            <person name="Riley M."/>
        </authorList>
    </citation>
    <scope>NUCLEOTIDE SEQUENCE [LARGE SCALE GENOMIC DNA]</scope>
    <source>
        <strain evidence="3">DSM 17167 / CIP 108236 / LMG 21445 / STM815</strain>
    </source>
</reference>
<protein>
    <submittedName>
        <fullName evidence="2">Uncharacterized protein</fullName>
    </submittedName>
</protein>
<evidence type="ECO:0000313" key="3">
    <source>
        <dbReference type="Proteomes" id="UP000001192"/>
    </source>
</evidence>
<dbReference type="Pfam" id="PF11925">
    <property type="entry name" value="DUF3443"/>
    <property type="match status" value="1"/>
</dbReference>
<feature type="compositionally biased region" description="Low complexity" evidence="1">
    <location>
        <begin position="36"/>
        <end position="76"/>
    </location>
</feature>
<name>B2JJG4_PARP8</name>
<dbReference type="InterPro" id="IPR021847">
    <property type="entry name" value="DUF3443"/>
</dbReference>
<dbReference type="eggNOG" id="ENOG502Z86S">
    <property type="taxonomic scope" value="Bacteria"/>
</dbReference>
<evidence type="ECO:0000256" key="1">
    <source>
        <dbReference type="SAM" id="MobiDB-lite"/>
    </source>
</evidence>
<dbReference type="KEGG" id="bph:Bphy_1525"/>
<feature type="region of interest" description="Disordered" evidence="1">
    <location>
        <begin position="33"/>
        <end position="78"/>
    </location>
</feature>